<feature type="transmembrane region" description="Helical" evidence="9">
    <location>
        <begin position="1300"/>
        <end position="1327"/>
    </location>
</feature>
<dbReference type="EMBL" id="JAKCXM010000098">
    <property type="protein sequence ID" value="KAJ0402613.1"/>
    <property type="molecule type" value="Genomic_DNA"/>
</dbReference>
<feature type="transmembrane region" description="Helical" evidence="9">
    <location>
        <begin position="1339"/>
        <end position="1356"/>
    </location>
</feature>
<comment type="caution">
    <text evidence="11">The sequence shown here is derived from an EMBL/GenBank/DDBJ whole genome shotgun (WGS) entry which is preliminary data.</text>
</comment>
<dbReference type="PANTHER" id="PTHR19241">
    <property type="entry name" value="ATP-BINDING CASSETTE TRANSPORTER"/>
    <property type="match status" value="1"/>
</dbReference>
<keyword evidence="2" id="KW-0813">Transport</keyword>
<feature type="transmembrane region" description="Helical" evidence="9">
    <location>
        <begin position="739"/>
        <end position="757"/>
    </location>
</feature>
<evidence type="ECO:0000256" key="6">
    <source>
        <dbReference type="ARBA" id="ARBA00022989"/>
    </source>
</evidence>
<reference evidence="11" key="1">
    <citation type="submission" date="2021-12" db="EMBL/GenBank/DDBJ databases">
        <title>Prjna785345.</title>
        <authorList>
            <person name="Rujirawat T."/>
            <person name="Krajaejun T."/>
        </authorList>
    </citation>
    <scope>NUCLEOTIDE SEQUENCE</scope>
    <source>
        <strain evidence="11">Pi057C3</strain>
    </source>
</reference>
<dbReference type="Pfam" id="PF00005">
    <property type="entry name" value="ABC_tran"/>
    <property type="match status" value="2"/>
</dbReference>
<dbReference type="InterPro" id="IPR003593">
    <property type="entry name" value="AAA+_ATPase"/>
</dbReference>
<evidence type="ECO:0000256" key="3">
    <source>
        <dbReference type="ARBA" id="ARBA00022692"/>
    </source>
</evidence>
<organism evidence="11 12">
    <name type="scientific">Pythium insidiosum</name>
    <name type="common">Pythiosis disease agent</name>
    <dbReference type="NCBI Taxonomy" id="114742"/>
    <lineage>
        <taxon>Eukaryota</taxon>
        <taxon>Sar</taxon>
        <taxon>Stramenopiles</taxon>
        <taxon>Oomycota</taxon>
        <taxon>Peronosporomycetes</taxon>
        <taxon>Pythiales</taxon>
        <taxon>Pythiaceae</taxon>
        <taxon>Pythium</taxon>
    </lineage>
</organism>
<dbReference type="InterPro" id="IPR027417">
    <property type="entry name" value="P-loop_NTPase"/>
</dbReference>
<accession>A0AAD5LLA4</accession>
<dbReference type="GO" id="GO:0140359">
    <property type="term" value="F:ABC-type transporter activity"/>
    <property type="evidence" value="ECO:0007669"/>
    <property type="project" value="InterPro"/>
</dbReference>
<feature type="transmembrane region" description="Helical" evidence="9">
    <location>
        <begin position="672"/>
        <end position="690"/>
    </location>
</feature>
<feature type="transmembrane region" description="Helical" evidence="9">
    <location>
        <begin position="1259"/>
        <end position="1279"/>
    </location>
</feature>
<feature type="domain" description="ABC transporter" evidence="10">
    <location>
        <begin position="131"/>
        <end position="396"/>
    </location>
</feature>
<feature type="region of interest" description="Disordered" evidence="8">
    <location>
        <begin position="1"/>
        <end position="20"/>
    </location>
</feature>
<evidence type="ECO:0000256" key="4">
    <source>
        <dbReference type="ARBA" id="ARBA00022741"/>
    </source>
</evidence>
<dbReference type="InterPro" id="IPR013525">
    <property type="entry name" value="ABC2_TM"/>
</dbReference>
<dbReference type="FunFam" id="3.40.50.300:FF:000528">
    <property type="entry name" value="ABC transporter G family member 31"/>
    <property type="match status" value="1"/>
</dbReference>
<feature type="transmembrane region" description="Helical" evidence="9">
    <location>
        <begin position="504"/>
        <end position="522"/>
    </location>
</feature>
<feature type="domain" description="ABC transporter" evidence="10">
    <location>
        <begin position="821"/>
        <end position="1078"/>
    </location>
</feature>
<keyword evidence="7 9" id="KW-0472">Membrane</keyword>
<dbReference type="FunFam" id="3.40.50.300:FF:000289">
    <property type="entry name" value="ABC transporter G family member 31"/>
    <property type="match status" value="1"/>
</dbReference>
<dbReference type="Pfam" id="PF01061">
    <property type="entry name" value="ABC2_membrane"/>
    <property type="match status" value="2"/>
</dbReference>
<keyword evidence="3 9" id="KW-0812">Transmembrane</keyword>
<dbReference type="SMART" id="SM00382">
    <property type="entry name" value="AAA"/>
    <property type="match status" value="2"/>
</dbReference>
<dbReference type="GO" id="GO:0016020">
    <property type="term" value="C:membrane"/>
    <property type="evidence" value="ECO:0007669"/>
    <property type="project" value="UniProtKB-SubCell"/>
</dbReference>
<proteinExistence type="predicted"/>
<comment type="subcellular location">
    <subcellularLocation>
        <location evidence="1">Membrane</location>
        <topology evidence="1">Multi-pass membrane protein</topology>
    </subcellularLocation>
</comment>
<keyword evidence="5" id="KW-0067">ATP-binding</keyword>
<name>A0AAD5LLA4_PYTIN</name>
<evidence type="ECO:0000313" key="11">
    <source>
        <dbReference type="EMBL" id="KAJ0402613.1"/>
    </source>
</evidence>
<keyword evidence="4" id="KW-0547">Nucleotide-binding</keyword>
<dbReference type="InterPro" id="IPR003439">
    <property type="entry name" value="ABC_transporter-like_ATP-bd"/>
</dbReference>
<feature type="transmembrane region" description="Helical" evidence="9">
    <location>
        <begin position="1228"/>
        <end position="1247"/>
    </location>
</feature>
<evidence type="ECO:0000256" key="2">
    <source>
        <dbReference type="ARBA" id="ARBA00022448"/>
    </source>
</evidence>
<evidence type="ECO:0000256" key="9">
    <source>
        <dbReference type="SAM" id="Phobius"/>
    </source>
</evidence>
<evidence type="ECO:0000256" key="5">
    <source>
        <dbReference type="ARBA" id="ARBA00022840"/>
    </source>
</evidence>
<evidence type="ECO:0000313" key="12">
    <source>
        <dbReference type="Proteomes" id="UP001209570"/>
    </source>
</evidence>
<evidence type="ECO:0000259" key="10">
    <source>
        <dbReference type="PROSITE" id="PS50893"/>
    </source>
</evidence>
<evidence type="ECO:0000256" key="7">
    <source>
        <dbReference type="ARBA" id="ARBA00023136"/>
    </source>
</evidence>
<dbReference type="SUPFAM" id="SSF52540">
    <property type="entry name" value="P-loop containing nucleoside triphosphate hydrolases"/>
    <property type="match status" value="2"/>
</dbReference>
<feature type="transmembrane region" description="Helical" evidence="9">
    <location>
        <begin position="615"/>
        <end position="638"/>
    </location>
</feature>
<dbReference type="Proteomes" id="UP001209570">
    <property type="component" value="Unassembled WGS sequence"/>
</dbReference>
<dbReference type="Gene3D" id="3.40.50.300">
    <property type="entry name" value="P-loop containing nucleotide triphosphate hydrolases"/>
    <property type="match status" value="2"/>
</dbReference>
<evidence type="ECO:0000256" key="1">
    <source>
        <dbReference type="ARBA" id="ARBA00004141"/>
    </source>
</evidence>
<dbReference type="GO" id="GO:0016887">
    <property type="term" value="F:ATP hydrolysis activity"/>
    <property type="evidence" value="ECO:0007669"/>
    <property type="project" value="InterPro"/>
</dbReference>
<keyword evidence="12" id="KW-1185">Reference proteome</keyword>
<feature type="compositionally biased region" description="Polar residues" evidence="8">
    <location>
        <begin position="1"/>
        <end position="10"/>
    </location>
</feature>
<feature type="transmembrane region" description="Helical" evidence="9">
    <location>
        <begin position="1368"/>
        <end position="1386"/>
    </location>
</feature>
<evidence type="ECO:0000256" key="8">
    <source>
        <dbReference type="SAM" id="MobiDB-lite"/>
    </source>
</evidence>
<gene>
    <name evidence="11" type="ORF">P43SY_007969</name>
</gene>
<feature type="transmembrane region" description="Helical" evidence="9">
    <location>
        <begin position="644"/>
        <end position="665"/>
    </location>
</feature>
<feature type="transmembrane region" description="Helical" evidence="9">
    <location>
        <begin position="1464"/>
        <end position="1486"/>
    </location>
</feature>
<feature type="transmembrane region" description="Helical" evidence="9">
    <location>
        <begin position="578"/>
        <end position="603"/>
    </location>
</feature>
<protein>
    <recommendedName>
        <fullName evidence="10">ABC transporter domain-containing protein</fullName>
    </recommendedName>
</protein>
<dbReference type="GO" id="GO:0005524">
    <property type="term" value="F:ATP binding"/>
    <property type="evidence" value="ECO:0007669"/>
    <property type="project" value="UniProtKB-KW"/>
</dbReference>
<keyword evidence="6 9" id="KW-1133">Transmembrane helix</keyword>
<feature type="transmembrane region" description="Helical" evidence="9">
    <location>
        <begin position="534"/>
        <end position="558"/>
    </location>
</feature>
<sequence>MGSLGDSTTRPAARHDGGVILRRQLPRFHSKRSHSFGSELSVEHHEVDQDSAKLAPECLASADALLSGGVHAMNAALGAIVEEGIGGARIPGMEVRFQDVSLIAKVTVSSAPAPADEGWNGPSLLTPLKQLARKALAREHVLHKDVLRNLTGVFRPGRLTLVLGPPGSGKSALLKILSGRFPIDRNITFSGDISYNDMRRHEIRDRLPRYVAYVDKHDEHYARMTVLETLEFAHRCCTGKELPEWVVRNVSNEGGALDLLNAHNRFAPEVVAKRLGLERVKDTFVGDDAQGVPGILPREKKRLTVGEMAFGLKAVHLLDDIAVGLDATAAYDIVDSLRSMAHHLHRNIVVALQHPTPEMFDLFDDVLVLNDGHILYHGAREDVLQHFEQLGFVCPPRKEVALFLLDLGTPQQAQYTRQDCTGRVPLTPAEFATCFQQSEIFQTTLQYLQTPPPVPESASVGDGDKTIVPTLPSKDEVDRFRISFRDDLALLLRRQWLLTKRNKAFLVARSFMVLLMGVLYGTTFWQLPTNNSQLVLGLLFSCSMFLSLGPAAQLPVFFANRAVFYKQRGANFYRTSSYVFASCVAQLPMLLFETLLFGSLLYWMGGYISSADRFIVFLVTLFLCQMCFTALIFFFAAASPSLLVAQPIMVIAILVFVLFGGFLITKNNIPSYFSWFYWVNPIAWCIRALSVNQYTAPEFNTCVVAGVDYCKAFRVQNMGQYGLKNFDLDDNTAWIHRSWLFFLGTYVLLSVLSYVWLEFKRYEHSDATITATDMKTLQDRLHRQQSQELEASYDPSQPRDQEELTLVIPRDGSVGFVPVALGFQDLWYSIPAPGSSQRRSEQREELDLLRGVSGFALPGTMTAFMGSRGAGKTTLMRLLAGRTRIKGSSVGGDIFLNGYPATDLALRRCVGYGAQKDVHSESATVREAMRFAATLRQDASISSTEKMVYVEECIDLLGLRPIANKIIRGSTAEEMKRISIGVELAASPSVLCMDEPTSGVDARSALVIMNALRKVADTGRTVIYTGRTVICTMHQPSYDALNLFDSVLLLQRGGQMVFFGETGEESNKLIEYFEGIPGMNPLKPGHNPASWILEGVEAEQAQRVQIHRQRRLLRRQSSTANASFLTQPGGMESPPLIPVDLVSYFDGSDQMQLLSPPLIPVDLVSYFDGSDQMQLLVEDLDQDGITRPSSVLPEIRYQKKRAASPMTQFGLLLQRCFRMHWRTPAYNFTRLILSAILALLFGLLYHGTQYDTIRGANGAVGMIFLSVIFFGLIAFNSVVPITIAERAAYYRERGAQTYNALWYALASTTAEIPFVFLSSLVFTAILFPLVGFEGSNNFAFFWFVVSLHVLVQVYMGQFLANVLPNAQAAAGLGMLLNGVFLLFAGFNPPTSKIPDAYKWLHYISPPSYSISVLTATVMSECPKPGGATLGCKTLKNAPARFANMPVKLYIESIFQMKHDTIWEYVGILCGIMIAFRLLSLLALRYVNYQK</sequence>
<dbReference type="PROSITE" id="PS50893">
    <property type="entry name" value="ABC_TRANSPORTER_2"/>
    <property type="match status" value="2"/>
</dbReference>